<keyword evidence="4" id="KW-1185">Reference proteome</keyword>
<protein>
    <recommendedName>
        <fullName evidence="2">DUF4266 domain-containing protein</fullName>
    </recommendedName>
</protein>
<dbReference type="EMBL" id="AP011177">
    <property type="protein sequence ID" value="BAJ01081.1"/>
    <property type="molecule type" value="Genomic_DNA"/>
</dbReference>
<feature type="signal peptide" evidence="1">
    <location>
        <begin position="1"/>
        <end position="36"/>
    </location>
</feature>
<dbReference type="InterPro" id="IPR025362">
    <property type="entry name" value="DUF4266"/>
</dbReference>
<feature type="chain" id="PRO_5003068800" description="DUF4266 domain-containing protein" evidence="1">
    <location>
        <begin position="37"/>
        <end position="248"/>
    </location>
</feature>
<dbReference type="Proteomes" id="UP000002350">
    <property type="component" value="Chromosome"/>
</dbReference>
<name>D4ZHD2_SHEVD</name>
<dbReference type="AlphaFoldDB" id="D4ZHD2"/>
<organism evidence="3 4">
    <name type="scientific">Shewanella violacea (strain JCM 10179 / CIP 106290 / LMG 19151 / DSS12)</name>
    <dbReference type="NCBI Taxonomy" id="637905"/>
    <lineage>
        <taxon>Bacteria</taxon>
        <taxon>Pseudomonadati</taxon>
        <taxon>Pseudomonadota</taxon>
        <taxon>Gammaproteobacteria</taxon>
        <taxon>Alteromonadales</taxon>
        <taxon>Shewanellaceae</taxon>
        <taxon>Shewanella</taxon>
    </lineage>
</organism>
<evidence type="ECO:0000313" key="3">
    <source>
        <dbReference type="EMBL" id="BAJ01081.1"/>
    </source>
</evidence>
<sequence>MKQVMKSTYTRKMNTKMKYNLSLISALLSVSFGASATFEIDLTGLDGGDNSSEINTKKLNHTIDSGTLQASIPGSIPERVSANGRYHESSSVSSSVYSSQGVVTGLRRNVELVTPKRPSLVLSAPEVVVKDIWFGPDIAATVSPTVSPPISPTVSQSVSPTLSSTLSSEKVSEIEVAKAEDDESMLSFIDEWLGIDPVKPWEKGTLAQKAMKPGGVVPEFDRFSEKVFSYKQGSVGGSGVGGGGCGCN</sequence>
<proteinExistence type="predicted"/>
<dbReference type="STRING" id="637905.SVI_1110"/>
<dbReference type="KEGG" id="svo:SVI_1110"/>
<evidence type="ECO:0000256" key="1">
    <source>
        <dbReference type="SAM" id="SignalP"/>
    </source>
</evidence>
<dbReference type="eggNOG" id="ENOG5031VG9">
    <property type="taxonomic scope" value="Bacteria"/>
</dbReference>
<gene>
    <name evidence="3" type="ordered locus">SVI_1110</name>
</gene>
<reference evidence="4" key="1">
    <citation type="journal article" date="2010" name="Mol. Biosyst.">
        <title>Complete genome sequence and comparative analysis of Shewanella violacea, a psychrophilic and piezophilic bacterium from deep sea floor sediments.</title>
        <authorList>
            <person name="Aono E."/>
            <person name="Baba T."/>
            <person name="Ara T."/>
            <person name="Nishi T."/>
            <person name="Nakamichi T."/>
            <person name="Inamoto E."/>
            <person name="Toyonaga H."/>
            <person name="Hasegawa M."/>
            <person name="Takai Y."/>
            <person name="Okumura Y."/>
            <person name="Baba M."/>
            <person name="Tomita M."/>
            <person name="Kato C."/>
            <person name="Oshima T."/>
            <person name="Nakasone K."/>
            <person name="Mori H."/>
        </authorList>
    </citation>
    <scope>NUCLEOTIDE SEQUENCE [LARGE SCALE GENOMIC DNA]</scope>
    <source>
        <strain evidence="4">JCM 10179 / CIP 106290 / LMG 19151 / DSS12</strain>
    </source>
</reference>
<dbReference type="Pfam" id="PF14086">
    <property type="entry name" value="DUF4266"/>
    <property type="match status" value="1"/>
</dbReference>
<evidence type="ECO:0000259" key="2">
    <source>
        <dbReference type="Pfam" id="PF14086"/>
    </source>
</evidence>
<accession>D4ZHD2</accession>
<feature type="domain" description="DUF4266" evidence="2">
    <location>
        <begin position="198"/>
        <end position="248"/>
    </location>
</feature>
<dbReference type="HOGENOM" id="CLU_1119559_0_0_6"/>
<evidence type="ECO:0000313" key="4">
    <source>
        <dbReference type="Proteomes" id="UP000002350"/>
    </source>
</evidence>
<keyword evidence="1" id="KW-0732">Signal</keyword>